<reference evidence="2" key="1">
    <citation type="submission" date="2018-05" db="EMBL/GenBank/DDBJ databases">
        <authorList>
            <person name="Li X."/>
        </authorList>
    </citation>
    <scope>NUCLEOTIDE SEQUENCE [LARGE SCALE GENOMIC DNA]</scope>
    <source>
        <strain evidence="2">LX32</strain>
    </source>
</reference>
<dbReference type="RefSeq" id="WP_111530471.1">
    <property type="nucleotide sequence ID" value="NZ_JBHRSG010000003.1"/>
</dbReference>
<organism evidence="1 2">
    <name type="scientific">Phenylobacterium soli</name>
    <dbReference type="NCBI Taxonomy" id="2170551"/>
    <lineage>
        <taxon>Bacteria</taxon>
        <taxon>Pseudomonadati</taxon>
        <taxon>Pseudomonadota</taxon>
        <taxon>Alphaproteobacteria</taxon>
        <taxon>Caulobacterales</taxon>
        <taxon>Caulobacteraceae</taxon>
        <taxon>Phenylobacterium</taxon>
    </lineage>
</organism>
<proteinExistence type="predicted"/>
<gene>
    <name evidence="1" type="ORF">DJ017_19035</name>
</gene>
<accession>A0A328ABE7</accession>
<evidence type="ECO:0000313" key="1">
    <source>
        <dbReference type="EMBL" id="RAK51909.1"/>
    </source>
</evidence>
<dbReference type="EMBL" id="QFYQ01000002">
    <property type="protein sequence ID" value="RAK51909.1"/>
    <property type="molecule type" value="Genomic_DNA"/>
</dbReference>
<protein>
    <recommendedName>
        <fullName evidence="3">Type II toxin-antitoxin system prevent-host-death family antitoxin</fullName>
    </recommendedName>
</protein>
<keyword evidence="2" id="KW-1185">Reference proteome</keyword>
<comment type="caution">
    <text evidence="1">The sequence shown here is derived from an EMBL/GenBank/DDBJ whole genome shotgun (WGS) entry which is preliminary data.</text>
</comment>
<evidence type="ECO:0008006" key="3">
    <source>
        <dbReference type="Google" id="ProtNLM"/>
    </source>
</evidence>
<dbReference type="Proteomes" id="UP000249254">
    <property type="component" value="Unassembled WGS sequence"/>
</dbReference>
<sequence length="75" mass="8073">MKRIDLDDLPPKLAALLTAVEEGEEVLLVQDGAVVGRLTGAAAPAQPPEPEAAVDPETRAKEVFELFRSSIEDEF</sequence>
<evidence type="ECO:0000313" key="2">
    <source>
        <dbReference type="Proteomes" id="UP000249254"/>
    </source>
</evidence>
<name>A0A328ABE7_9CAUL</name>
<dbReference type="AlphaFoldDB" id="A0A328ABE7"/>